<evidence type="ECO:0000313" key="5">
    <source>
        <dbReference type="Proteomes" id="UP000031561"/>
    </source>
</evidence>
<dbReference type="SUPFAM" id="SSF51735">
    <property type="entry name" value="NAD(P)-binding Rossmann-fold domains"/>
    <property type="match status" value="1"/>
</dbReference>
<dbReference type="AlphaFoldDB" id="A0ABD4T6R4"/>
<proteinExistence type="predicted"/>
<organism evidence="4 5">
    <name type="scientific">Lyngbya confervoides BDU141951</name>
    <dbReference type="NCBI Taxonomy" id="1574623"/>
    <lineage>
        <taxon>Bacteria</taxon>
        <taxon>Bacillati</taxon>
        <taxon>Cyanobacteriota</taxon>
        <taxon>Cyanophyceae</taxon>
        <taxon>Oscillatoriophycideae</taxon>
        <taxon>Oscillatoriales</taxon>
        <taxon>Microcoleaceae</taxon>
        <taxon>Lyngbya</taxon>
    </lineage>
</organism>
<gene>
    <name evidence="4" type="ORF">QQ91_0014020</name>
</gene>
<keyword evidence="2" id="KW-0119">Carbohydrate metabolism</keyword>
<keyword evidence="5" id="KW-1185">Reference proteome</keyword>
<dbReference type="Pfam" id="PF01370">
    <property type="entry name" value="Epimerase"/>
    <property type="match status" value="1"/>
</dbReference>
<keyword evidence="1" id="KW-0521">NADP</keyword>
<reference evidence="4 5" key="1">
    <citation type="journal article" date="2015" name="Genome Announc.">
        <title>Draft Genome Sequence of Filamentous Marine Cyanobacterium Lyngbya confervoides Strain BDU141951.</title>
        <authorList>
            <person name="Chandrababunaidu M.M."/>
            <person name="Sen D."/>
            <person name="Tripathy S."/>
        </authorList>
    </citation>
    <scope>NUCLEOTIDE SEQUENCE [LARGE SCALE GENOMIC DNA]</scope>
    <source>
        <strain evidence="4 5">BDU141951</strain>
    </source>
</reference>
<evidence type="ECO:0000256" key="2">
    <source>
        <dbReference type="ARBA" id="ARBA00023277"/>
    </source>
</evidence>
<evidence type="ECO:0000259" key="3">
    <source>
        <dbReference type="Pfam" id="PF01370"/>
    </source>
</evidence>
<dbReference type="PANTHER" id="PTHR43103">
    <property type="entry name" value="NUCLEOSIDE-DIPHOSPHATE-SUGAR EPIMERASE"/>
    <property type="match status" value="1"/>
</dbReference>
<feature type="domain" description="NAD-dependent epimerase/dehydratase" evidence="3">
    <location>
        <begin position="41"/>
        <end position="284"/>
    </location>
</feature>
<dbReference type="RefSeq" id="WP_166275614.1">
    <property type="nucleotide sequence ID" value="NZ_JTHE03000079.1"/>
</dbReference>
<accession>A0ABD4T6R4</accession>
<dbReference type="InterPro" id="IPR036291">
    <property type="entry name" value="NAD(P)-bd_dom_sf"/>
</dbReference>
<sequence>MTSSHPADLGLNPADIGAWYRQKATADPLAPRLRSLLSSRICIMGAAGQVGSHLVAKLYELGIDLEQIDLNDNLSLGRRDNLPPPCREGLVVRSHRDYALNPPHRPDLLLFVGGRSSAPHFTGLADVLSELETWATLLDWCVAENIRLVFASTSSLCKQRPSREDQRVWPGSLYELCKLMMEDMAIQQSLDRGLQLQICRFFSVYGVTEAHKGKFANLYTQLLWHALDQTPFEVWGQPDHFDPGEQTRDLIFAPDVARAMLHLLTLPVPSPHLQDISDLVYNIGQGKPLSVKEMIAHMEAILPPPLAPKLQTVEVPSTLPNYVVHTWGDPQKLINSGYQPLFPENIDNLKFISCALFLPPDWYWDQLTQVRQAILSSTGNLGGGA</sequence>
<dbReference type="Proteomes" id="UP000031561">
    <property type="component" value="Unassembled WGS sequence"/>
</dbReference>
<dbReference type="InterPro" id="IPR001509">
    <property type="entry name" value="Epimerase_deHydtase"/>
</dbReference>
<dbReference type="PANTHER" id="PTHR43103:SF3">
    <property type="entry name" value="ADP-L-GLYCERO-D-MANNO-HEPTOSE-6-EPIMERASE"/>
    <property type="match status" value="1"/>
</dbReference>
<evidence type="ECO:0000313" key="4">
    <source>
        <dbReference type="EMBL" id="MCM1983935.1"/>
    </source>
</evidence>
<evidence type="ECO:0000256" key="1">
    <source>
        <dbReference type="ARBA" id="ARBA00022857"/>
    </source>
</evidence>
<comment type="caution">
    <text evidence="4">The sequence shown here is derived from an EMBL/GenBank/DDBJ whole genome shotgun (WGS) entry which is preliminary data.</text>
</comment>
<name>A0ABD4T6R4_9CYAN</name>
<protein>
    <submittedName>
        <fullName evidence="4">NAD-dependent epimerase/dehydratase family protein</fullName>
    </submittedName>
</protein>
<dbReference type="EMBL" id="JTHE03000079">
    <property type="protein sequence ID" value="MCM1983935.1"/>
    <property type="molecule type" value="Genomic_DNA"/>
</dbReference>
<dbReference type="Gene3D" id="3.40.50.720">
    <property type="entry name" value="NAD(P)-binding Rossmann-like Domain"/>
    <property type="match status" value="1"/>
</dbReference>